<reference evidence="9 10" key="1">
    <citation type="submission" date="2014-11" db="EMBL/GenBank/DDBJ databases">
        <authorList>
            <person name="Zhu J."/>
            <person name="Qi W."/>
            <person name="Song R."/>
        </authorList>
    </citation>
    <scope>NUCLEOTIDE SEQUENCE [LARGE SCALE GENOMIC DNA]</scope>
</reference>
<proteinExistence type="inferred from homology"/>
<feature type="binding site" evidence="8">
    <location>
        <begin position="72"/>
        <end position="74"/>
    </location>
    <ligand>
        <name>L-glutamine</name>
        <dbReference type="ChEBI" id="CHEBI:58359"/>
    </ligand>
</feature>
<dbReference type="PROSITE" id="PS01236">
    <property type="entry name" value="PDXT_SNO_1"/>
    <property type="match status" value="1"/>
</dbReference>
<feature type="active site" description="Charge relay system" evidence="7">
    <location>
        <position position="233"/>
    </location>
</feature>
<evidence type="ECO:0000256" key="4">
    <source>
        <dbReference type="ARBA" id="ARBA00022962"/>
    </source>
</evidence>
<dbReference type="VEuPathDB" id="CryptoDB:Vbra_18028"/>
<dbReference type="SUPFAM" id="SSF52317">
    <property type="entry name" value="Class I glutamine amidotransferase-like"/>
    <property type="match status" value="1"/>
</dbReference>
<dbReference type="NCBIfam" id="TIGR03800">
    <property type="entry name" value="PLP_synth_Pdx2"/>
    <property type="match status" value="1"/>
</dbReference>
<dbReference type="OrthoDB" id="2039at2759"/>
<dbReference type="PROSITE" id="PS51130">
    <property type="entry name" value="PDXT_SNO_2"/>
    <property type="match status" value="1"/>
</dbReference>
<dbReference type="GO" id="GO:0042823">
    <property type="term" value="P:pyridoxal phosphate biosynthetic process"/>
    <property type="evidence" value="ECO:0007669"/>
    <property type="project" value="InterPro"/>
</dbReference>
<dbReference type="GO" id="GO:0005829">
    <property type="term" value="C:cytosol"/>
    <property type="evidence" value="ECO:0007669"/>
    <property type="project" value="TreeGrafter"/>
</dbReference>
<dbReference type="PANTHER" id="PTHR31559:SF0">
    <property type="entry name" value="PYRIDOXAL 5'-PHOSPHATE SYNTHASE SUBUNIT SNO1-RELATED"/>
    <property type="match status" value="1"/>
</dbReference>
<evidence type="ECO:0000256" key="1">
    <source>
        <dbReference type="ARBA" id="ARBA00008345"/>
    </source>
</evidence>
<dbReference type="GO" id="GO:0016829">
    <property type="term" value="F:lyase activity"/>
    <property type="evidence" value="ECO:0007669"/>
    <property type="project" value="UniProtKB-KW"/>
</dbReference>
<dbReference type="Proteomes" id="UP000041254">
    <property type="component" value="Unassembled WGS sequence"/>
</dbReference>
<evidence type="ECO:0000256" key="5">
    <source>
        <dbReference type="ARBA" id="ARBA00023239"/>
    </source>
</evidence>
<feature type="binding site" evidence="8">
    <location>
        <begin position="181"/>
        <end position="182"/>
    </location>
    <ligand>
        <name>L-glutamine</name>
        <dbReference type="ChEBI" id="CHEBI:58359"/>
    </ligand>
</feature>
<sequence>MVEASESPACSPESPPASPARTAVVLGVLALQGAFEEHQKLFDRLQRPNVRVVQVRTPSELSSCSALVIPGGESTTLRIIAQADNGAMMEALKQFVHADKKPVWGTCAGAILLSSEVISGQDVPRNGEREPARDKYGEFLGGVDVRTSRNFFGRQKDSFEAPLVGCGAYADIASGFNAVCIRAPAILQPLSDDVEVIAHLPPAAADPSSPKATSDKPVIAAASQGHLFITIFHPELTEDARFHAFFLDKFVLPRTGGAAPR</sequence>
<evidence type="ECO:0000313" key="10">
    <source>
        <dbReference type="Proteomes" id="UP000041254"/>
    </source>
</evidence>
<dbReference type="Gene3D" id="3.40.50.880">
    <property type="match status" value="1"/>
</dbReference>
<keyword evidence="4" id="KW-0315">Glutamine amidotransferase</keyword>
<name>A0A0G4GJP9_VITBC</name>
<evidence type="ECO:0000256" key="8">
    <source>
        <dbReference type="PIRSR" id="PIRSR005639-2"/>
    </source>
</evidence>
<dbReference type="OMA" id="GMIMLAD"/>
<comment type="similarity">
    <text evidence="1">Belongs to the glutaminase PdxT/SNO family.</text>
</comment>
<comment type="catalytic activity">
    <reaction evidence="6">
        <text>L-glutamine + H2O = L-glutamate + NH4(+)</text>
        <dbReference type="Rhea" id="RHEA:15889"/>
        <dbReference type="ChEBI" id="CHEBI:15377"/>
        <dbReference type="ChEBI" id="CHEBI:28938"/>
        <dbReference type="ChEBI" id="CHEBI:29985"/>
        <dbReference type="ChEBI" id="CHEBI:58359"/>
        <dbReference type="EC" id="3.5.1.2"/>
    </reaction>
</comment>
<feature type="binding site" evidence="8">
    <location>
        <position position="149"/>
    </location>
    <ligand>
        <name>L-glutamine</name>
        <dbReference type="ChEBI" id="CHEBI:58359"/>
    </ligand>
</feature>
<dbReference type="PANTHER" id="PTHR31559">
    <property type="entry name" value="PYRIDOXAL 5'-PHOSPHATE SYNTHASE SUBUNIT SNO"/>
    <property type="match status" value="1"/>
</dbReference>
<keyword evidence="3" id="KW-0378">Hydrolase</keyword>
<dbReference type="EMBL" id="CDMY01000688">
    <property type="protein sequence ID" value="CEM30146.1"/>
    <property type="molecule type" value="Genomic_DNA"/>
</dbReference>
<dbReference type="EC" id="3.5.1.2" evidence="2"/>
<gene>
    <name evidence="9" type="ORF">Vbra_18028</name>
</gene>
<evidence type="ECO:0000256" key="3">
    <source>
        <dbReference type="ARBA" id="ARBA00022801"/>
    </source>
</evidence>
<dbReference type="STRING" id="1169540.A0A0G4GJP9"/>
<evidence type="ECO:0000256" key="7">
    <source>
        <dbReference type="PIRSR" id="PIRSR005639-1"/>
    </source>
</evidence>
<dbReference type="GO" id="GO:0004359">
    <property type="term" value="F:glutaminase activity"/>
    <property type="evidence" value="ECO:0007669"/>
    <property type="project" value="UniProtKB-EC"/>
</dbReference>
<organism evidence="9 10">
    <name type="scientific">Vitrella brassicaformis (strain CCMP3155)</name>
    <dbReference type="NCBI Taxonomy" id="1169540"/>
    <lineage>
        <taxon>Eukaryota</taxon>
        <taxon>Sar</taxon>
        <taxon>Alveolata</taxon>
        <taxon>Colpodellida</taxon>
        <taxon>Vitrellaceae</taxon>
        <taxon>Vitrella</taxon>
    </lineage>
</organism>
<dbReference type="FunCoup" id="A0A0G4GJP9">
    <property type="interactions" value="65"/>
</dbReference>
<evidence type="ECO:0000256" key="6">
    <source>
        <dbReference type="ARBA" id="ARBA00049534"/>
    </source>
</evidence>
<dbReference type="PIRSF" id="PIRSF005639">
    <property type="entry name" value="Glut_amidoT_SNO"/>
    <property type="match status" value="1"/>
</dbReference>
<dbReference type="InterPro" id="IPR021196">
    <property type="entry name" value="PdxT/SNO_CS"/>
</dbReference>
<dbReference type="Pfam" id="PF01174">
    <property type="entry name" value="SNO"/>
    <property type="match status" value="1"/>
</dbReference>
<feature type="active site" description="Nucleophile" evidence="7">
    <location>
        <position position="107"/>
    </location>
</feature>
<dbReference type="GO" id="GO:1903600">
    <property type="term" value="C:glutaminase complex"/>
    <property type="evidence" value="ECO:0007669"/>
    <property type="project" value="TreeGrafter"/>
</dbReference>
<feature type="active site" description="Charge relay system" evidence="7">
    <location>
        <position position="235"/>
    </location>
</feature>
<evidence type="ECO:0000256" key="2">
    <source>
        <dbReference type="ARBA" id="ARBA00012918"/>
    </source>
</evidence>
<evidence type="ECO:0000313" key="9">
    <source>
        <dbReference type="EMBL" id="CEM30146.1"/>
    </source>
</evidence>
<protein>
    <recommendedName>
        <fullName evidence="2">glutaminase</fullName>
        <ecNumber evidence="2">3.5.1.2</ecNumber>
    </recommendedName>
</protein>
<dbReference type="AlphaFoldDB" id="A0A0G4GJP9"/>
<accession>A0A0G4GJP9</accession>
<dbReference type="InterPro" id="IPR002161">
    <property type="entry name" value="PdxT/SNO"/>
</dbReference>
<dbReference type="PhylomeDB" id="A0A0G4GJP9"/>
<keyword evidence="5" id="KW-0456">Lyase</keyword>
<dbReference type="GO" id="GO:0008614">
    <property type="term" value="P:pyridoxine metabolic process"/>
    <property type="evidence" value="ECO:0007669"/>
    <property type="project" value="TreeGrafter"/>
</dbReference>
<keyword evidence="10" id="KW-1185">Reference proteome</keyword>
<dbReference type="InParanoid" id="A0A0G4GJP9"/>
<dbReference type="PROSITE" id="PS51273">
    <property type="entry name" value="GATASE_TYPE_1"/>
    <property type="match status" value="1"/>
</dbReference>
<dbReference type="InterPro" id="IPR029062">
    <property type="entry name" value="Class_I_gatase-like"/>
</dbReference>